<keyword evidence="1" id="KW-1185">Reference proteome</keyword>
<dbReference type="AlphaFoldDB" id="A0A914RCY4"/>
<organism evidence="1 2">
    <name type="scientific">Parascaris equorum</name>
    <name type="common">Equine roundworm</name>
    <dbReference type="NCBI Taxonomy" id="6256"/>
    <lineage>
        <taxon>Eukaryota</taxon>
        <taxon>Metazoa</taxon>
        <taxon>Ecdysozoa</taxon>
        <taxon>Nematoda</taxon>
        <taxon>Chromadorea</taxon>
        <taxon>Rhabditida</taxon>
        <taxon>Spirurina</taxon>
        <taxon>Ascaridomorpha</taxon>
        <taxon>Ascaridoidea</taxon>
        <taxon>Ascarididae</taxon>
        <taxon>Parascaris</taxon>
    </lineage>
</organism>
<protein>
    <submittedName>
        <fullName evidence="2">Uncharacterized protein</fullName>
    </submittedName>
</protein>
<dbReference type="Proteomes" id="UP000887564">
    <property type="component" value="Unplaced"/>
</dbReference>
<name>A0A914RCY4_PAREQ</name>
<evidence type="ECO:0000313" key="2">
    <source>
        <dbReference type="WBParaSite" id="PEQ_0000454101-mRNA-1"/>
    </source>
</evidence>
<evidence type="ECO:0000313" key="1">
    <source>
        <dbReference type="Proteomes" id="UP000887564"/>
    </source>
</evidence>
<dbReference type="WBParaSite" id="PEQ_0000454101-mRNA-1">
    <property type="protein sequence ID" value="PEQ_0000454101-mRNA-1"/>
    <property type="gene ID" value="PEQ_0000454101"/>
</dbReference>
<proteinExistence type="predicted"/>
<reference evidence="2" key="1">
    <citation type="submission" date="2022-11" db="UniProtKB">
        <authorList>
            <consortium name="WormBaseParasite"/>
        </authorList>
    </citation>
    <scope>IDENTIFICATION</scope>
</reference>
<sequence>MTEIKCVIERAAVLYHDDAPIRMQGVIIITDTRLVSSKVHWTIPELRNADGISAFCLHVYGNAQYNVFKSSNVDSLKRVTVSDFLTR</sequence>
<accession>A0A914RCY4</accession>